<organism evidence="2 3">
    <name type="scientific">Castanea mollissima</name>
    <name type="common">Chinese chestnut</name>
    <dbReference type="NCBI Taxonomy" id="60419"/>
    <lineage>
        <taxon>Eukaryota</taxon>
        <taxon>Viridiplantae</taxon>
        <taxon>Streptophyta</taxon>
        <taxon>Embryophyta</taxon>
        <taxon>Tracheophyta</taxon>
        <taxon>Spermatophyta</taxon>
        <taxon>Magnoliopsida</taxon>
        <taxon>eudicotyledons</taxon>
        <taxon>Gunneridae</taxon>
        <taxon>Pentapetalae</taxon>
        <taxon>rosids</taxon>
        <taxon>fabids</taxon>
        <taxon>Fagales</taxon>
        <taxon>Fagaceae</taxon>
        <taxon>Castanea</taxon>
    </lineage>
</organism>
<feature type="compositionally biased region" description="Polar residues" evidence="1">
    <location>
        <begin position="73"/>
        <end position="83"/>
    </location>
</feature>
<sequence length="83" mass="9634">MDDTRDVYEEFINNDGPEDNLKFLDELQVENNVDACPNPNPNPEWFTSNTWDNVHDPSPSMETGLMSWKRNHGQTQTPLKSRI</sequence>
<dbReference type="AlphaFoldDB" id="A0A8J4VQJ8"/>
<reference evidence="2" key="1">
    <citation type="submission" date="2020-03" db="EMBL/GenBank/DDBJ databases">
        <title>Castanea mollissima Vanexum genome sequencing.</title>
        <authorList>
            <person name="Staton M."/>
        </authorList>
    </citation>
    <scope>NUCLEOTIDE SEQUENCE</scope>
    <source>
        <tissue evidence="2">Leaf</tissue>
    </source>
</reference>
<accession>A0A8J4VQJ8</accession>
<comment type="caution">
    <text evidence="2">The sequence shown here is derived from an EMBL/GenBank/DDBJ whole genome shotgun (WGS) entry which is preliminary data.</text>
</comment>
<dbReference type="Proteomes" id="UP000737018">
    <property type="component" value="Unassembled WGS sequence"/>
</dbReference>
<protein>
    <submittedName>
        <fullName evidence="2">Uncharacterized protein</fullName>
    </submittedName>
</protein>
<proteinExistence type="predicted"/>
<evidence type="ECO:0000313" key="2">
    <source>
        <dbReference type="EMBL" id="KAF3957539.1"/>
    </source>
</evidence>
<feature type="region of interest" description="Disordered" evidence="1">
    <location>
        <begin position="56"/>
        <end position="83"/>
    </location>
</feature>
<dbReference type="EMBL" id="JRKL02002794">
    <property type="protein sequence ID" value="KAF3957539.1"/>
    <property type="molecule type" value="Genomic_DNA"/>
</dbReference>
<evidence type="ECO:0000313" key="3">
    <source>
        <dbReference type="Proteomes" id="UP000737018"/>
    </source>
</evidence>
<name>A0A8J4VQJ8_9ROSI</name>
<evidence type="ECO:0000256" key="1">
    <source>
        <dbReference type="SAM" id="MobiDB-lite"/>
    </source>
</evidence>
<gene>
    <name evidence="2" type="ORF">CMV_017459</name>
</gene>
<dbReference type="OrthoDB" id="10375777at2759"/>
<keyword evidence="3" id="KW-1185">Reference proteome</keyword>